<dbReference type="WBParaSite" id="L893_g9155.t1">
    <property type="protein sequence ID" value="L893_g9155.t1"/>
    <property type="gene ID" value="L893_g9155"/>
</dbReference>
<organism evidence="2 3">
    <name type="scientific">Steinernema glaseri</name>
    <dbReference type="NCBI Taxonomy" id="37863"/>
    <lineage>
        <taxon>Eukaryota</taxon>
        <taxon>Metazoa</taxon>
        <taxon>Ecdysozoa</taxon>
        <taxon>Nematoda</taxon>
        <taxon>Chromadorea</taxon>
        <taxon>Rhabditida</taxon>
        <taxon>Tylenchina</taxon>
        <taxon>Panagrolaimomorpha</taxon>
        <taxon>Strongyloidoidea</taxon>
        <taxon>Steinernematidae</taxon>
        <taxon>Steinernema</taxon>
    </lineage>
</organism>
<proteinExistence type="predicted"/>
<name>A0A1I8AUX7_9BILA</name>
<dbReference type="AlphaFoldDB" id="A0A1I8AUX7"/>
<protein>
    <submittedName>
        <fullName evidence="3">MamL-1 domain-containing protein</fullName>
    </submittedName>
</protein>
<evidence type="ECO:0000313" key="2">
    <source>
        <dbReference type="Proteomes" id="UP000095287"/>
    </source>
</evidence>
<evidence type="ECO:0000256" key="1">
    <source>
        <dbReference type="SAM" id="MobiDB-lite"/>
    </source>
</evidence>
<dbReference type="Proteomes" id="UP000095287">
    <property type="component" value="Unplaced"/>
</dbReference>
<feature type="region of interest" description="Disordered" evidence="1">
    <location>
        <begin position="1"/>
        <end position="21"/>
    </location>
</feature>
<feature type="compositionally biased region" description="Basic and acidic residues" evidence="1">
    <location>
        <begin position="12"/>
        <end position="21"/>
    </location>
</feature>
<feature type="compositionally biased region" description="Polar residues" evidence="1">
    <location>
        <begin position="1"/>
        <end position="11"/>
    </location>
</feature>
<reference evidence="3" key="1">
    <citation type="submission" date="2016-11" db="UniProtKB">
        <authorList>
            <consortium name="WormBaseParasite"/>
        </authorList>
    </citation>
    <scope>IDENTIFICATION</scope>
</reference>
<evidence type="ECO:0000313" key="3">
    <source>
        <dbReference type="WBParaSite" id="L893_g9155.t1"/>
    </source>
</evidence>
<keyword evidence="2" id="KW-1185">Reference proteome</keyword>
<sequence length="40" mass="4699">RNICSTNQSSDRGLKKDRRLERQQSQQFEALLHGTLISQR</sequence>
<accession>A0A1I8AUX7</accession>